<keyword evidence="1" id="KW-1133">Transmembrane helix</keyword>
<reference evidence="2" key="2">
    <citation type="submission" date="2019-01" db="UniProtKB">
        <authorList>
            <consortium name="EnsemblPlants"/>
        </authorList>
    </citation>
    <scope>IDENTIFICATION</scope>
    <source>
        <strain evidence="2">cv. Heinz 1706</strain>
    </source>
</reference>
<reference evidence="2" key="1">
    <citation type="journal article" date="2012" name="Nature">
        <title>The tomato genome sequence provides insights into fleshy fruit evolution.</title>
        <authorList>
            <consortium name="Tomato Genome Consortium"/>
        </authorList>
    </citation>
    <scope>NUCLEOTIDE SEQUENCE [LARGE SCALE GENOMIC DNA]</scope>
    <source>
        <strain evidence="2">cv. Heinz 1706</strain>
    </source>
</reference>
<evidence type="ECO:0000256" key="1">
    <source>
        <dbReference type="SAM" id="Phobius"/>
    </source>
</evidence>
<sequence length="296" mass="33110">MTKPDPNPTLFTLPIPFSKREKRKTQNIIPSTHFFPSSHAQCKNPNETLHATATAWPQKPSRVTRLHLSVDSAARLYEFQRKAKYLYERAERCGTISVPLSFLGKIELLPALCHWKNRARIVLRATVIVLGGVSSISNFGNSWEFPLFPFPPHKFKTPNFHNIYSLHPSIWGIFVGEGFLGVKFSSGNVFVNKKKTERLFCERERHSIPPWLSFSFVLFLQSLRSHSSGAKVGALSGSLSSLFYCTSKVTGVDTSTPSSLNSFTNHTTSATALAILLEWLLASWTSMILVSLPTSP</sequence>
<organism evidence="2">
    <name type="scientific">Solanum lycopersicum</name>
    <name type="common">Tomato</name>
    <name type="synonym">Lycopersicon esculentum</name>
    <dbReference type="NCBI Taxonomy" id="4081"/>
    <lineage>
        <taxon>Eukaryota</taxon>
        <taxon>Viridiplantae</taxon>
        <taxon>Streptophyta</taxon>
        <taxon>Embryophyta</taxon>
        <taxon>Tracheophyta</taxon>
        <taxon>Spermatophyta</taxon>
        <taxon>Magnoliopsida</taxon>
        <taxon>eudicotyledons</taxon>
        <taxon>Gunneridae</taxon>
        <taxon>Pentapetalae</taxon>
        <taxon>asterids</taxon>
        <taxon>lamiids</taxon>
        <taxon>Solanales</taxon>
        <taxon>Solanaceae</taxon>
        <taxon>Solanoideae</taxon>
        <taxon>Solaneae</taxon>
        <taxon>Solanum</taxon>
        <taxon>Solanum subgen. Lycopersicon</taxon>
    </lineage>
</organism>
<protein>
    <submittedName>
        <fullName evidence="2">Uncharacterized protein</fullName>
    </submittedName>
</protein>
<dbReference type="Gramene" id="Solyc04g026023.1.1">
    <property type="protein sequence ID" value="Solyc04g026023.1.1"/>
    <property type="gene ID" value="Solyc04g026023.1"/>
</dbReference>
<feature type="transmembrane region" description="Helical" evidence="1">
    <location>
        <begin position="270"/>
        <end position="292"/>
    </location>
</feature>
<accession>A0A3Q7G2G7</accession>
<proteinExistence type="predicted"/>
<evidence type="ECO:0000313" key="2">
    <source>
        <dbReference type="EnsemblPlants" id="Solyc04g026023.1.1"/>
    </source>
</evidence>
<evidence type="ECO:0000313" key="3">
    <source>
        <dbReference type="Proteomes" id="UP000004994"/>
    </source>
</evidence>
<keyword evidence="1" id="KW-0812">Transmembrane</keyword>
<dbReference type="AlphaFoldDB" id="A0A3Q7G2G7"/>
<keyword evidence="3" id="KW-1185">Reference proteome</keyword>
<name>A0A3Q7G2G7_SOLLC</name>
<keyword evidence="1" id="KW-0472">Membrane</keyword>
<dbReference type="EnsemblPlants" id="Solyc04g026023.1.1">
    <property type="protein sequence ID" value="Solyc04g026023.1.1"/>
    <property type="gene ID" value="Solyc04g026023.1"/>
</dbReference>
<dbReference type="Proteomes" id="UP000004994">
    <property type="component" value="Chromosome 4"/>
</dbReference>
<dbReference type="InParanoid" id="A0A3Q7G2G7"/>